<keyword evidence="8" id="KW-0812">Transmembrane</keyword>
<evidence type="ECO:0008006" key="11">
    <source>
        <dbReference type="Google" id="ProtNLM"/>
    </source>
</evidence>
<dbReference type="CDD" id="cd20653">
    <property type="entry name" value="CYP81"/>
    <property type="match status" value="1"/>
</dbReference>
<dbReference type="GO" id="GO:0020037">
    <property type="term" value="F:heme binding"/>
    <property type="evidence" value="ECO:0007669"/>
    <property type="project" value="InterPro"/>
</dbReference>
<dbReference type="InterPro" id="IPR050651">
    <property type="entry name" value="Plant_Cytochrome_P450_Monoox"/>
</dbReference>
<dbReference type="PROSITE" id="PS00086">
    <property type="entry name" value="CYTOCHROME_P450"/>
    <property type="match status" value="1"/>
</dbReference>
<keyword evidence="5 7" id="KW-0408">Iron</keyword>
<evidence type="ECO:0000256" key="7">
    <source>
        <dbReference type="RuleBase" id="RU000461"/>
    </source>
</evidence>
<evidence type="ECO:0000256" key="2">
    <source>
        <dbReference type="ARBA" id="ARBA00022617"/>
    </source>
</evidence>
<keyword evidence="8" id="KW-0472">Membrane</keyword>
<name>A0A922A8Z6_CARIL</name>
<dbReference type="PANTHER" id="PTHR47947:SF13">
    <property type="entry name" value="CYTOCHROME P450, FAMILY 81, SUBFAMILY K, POLYPEPTIDE 1-RELATED"/>
    <property type="match status" value="1"/>
</dbReference>
<dbReference type="GO" id="GO:0004497">
    <property type="term" value="F:monooxygenase activity"/>
    <property type="evidence" value="ECO:0007669"/>
    <property type="project" value="UniProtKB-KW"/>
</dbReference>
<proteinExistence type="inferred from homology"/>
<keyword evidence="6 7" id="KW-0503">Monooxygenase</keyword>
<sequence>MNPFDSLAMENLYFYIAFFLSTIFILKLLYRRNQNLPPSPFSLPLIGHFHLLKQPIYQALQTLSLQYGPILSLKLGSRSVLVVSSASAVEECFTKNDIIFANRPNTMAGEHFTYNFTNPVWAPYGHLWKNLRRLLNLEIFSNNSLQKFSIIRQEEVYSLIRQLFKVSNGEEPQKVEFRYLCSLLTFNIMMRILTGKPCVGEEAAITDAGKKHLQDMKDTYFASLSMNACDFFPVLRWVGYKGIEKAMISLRGRRDEWLRGLIQEIKQEKTSSLNTTTVTDEEKKKTLIETLLSVHESDPEFCTDDVVKSIILMMFLAGTDTTATAMEWAMALLLNHPKVLQKLKAEIDDQAGHERLLNDSDLSKLPYLRCVVNETLRLYPPIPLLLPHFSAEGCTVGGFQISRGTILVVNAWLINRDPKLWEEPERFKPERFEGIFLGERETFKFIPFGAGRRACPGSGMALRTISLALGALIQCFDWERLDKEMVDMSSVSGFVLSKAKPLEAVCSPGRSTKDMLSQL</sequence>
<dbReference type="FunFam" id="1.10.630.10:FF:000081">
    <property type="entry name" value="Cytochrome P450 CYP81N5"/>
    <property type="match status" value="1"/>
</dbReference>
<gene>
    <name evidence="9" type="ORF">I3842_15G048300</name>
</gene>
<comment type="similarity">
    <text evidence="1 7">Belongs to the cytochrome P450 family.</text>
</comment>
<dbReference type="EMBL" id="CM031839">
    <property type="protein sequence ID" value="KAG6674551.1"/>
    <property type="molecule type" value="Genomic_DNA"/>
</dbReference>
<dbReference type="InterPro" id="IPR001128">
    <property type="entry name" value="Cyt_P450"/>
</dbReference>
<keyword evidence="3 7" id="KW-0479">Metal-binding</keyword>
<evidence type="ECO:0000256" key="5">
    <source>
        <dbReference type="ARBA" id="ARBA00023004"/>
    </source>
</evidence>
<dbReference type="AlphaFoldDB" id="A0A922A8Z6"/>
<organism evidence="9 10">
    <name type="scientific">Carya illinoinensis</name>
    <name type="common">Pecan</name>
    <dbReference type="NCBI Taxonomy" id="32201"/>
    <lineage>
        <taxon>Eukaryota</taxon>
        <taxon>Viridiplantae</taxon>
        <taxon>Streptophyta</taxon>
        <taxon>Embryophyta</taxon>
        <taxon>Tracheophyta</taxon>
        <taxon>Spermatophyta</taxon>
        <taxon>Magnoliopsida</taxon>
        <taxon>eudicotyledons</taxon>
        <taxon>Gunneridae</taxon>
        <taxon>Pentapetalae</taxon>
        <taxon>rosids</taxon>
        <taxon>fabids</taxon>
        <taxon>Fagales</taxon>
        <taxon>Juglandaceae</taxon>
        <taxon>Carya</taxon>
    </lineage>
</organism>
<accession>A0A922A8Z6</accession>
<keyword evidence="4 7" id="KW-0560">Oxidoreductase</keyword>
<comment type="caution">
    <text evidence="9">The sequence shown here is derived from an EMBL/GenBank/DDBJ whole genome shotgun (WGS) entry which is preliminary data.</text>
</comment>
<evidence type="ECO:0000256" key="8">
    <source>
        <dbReference type="SAM" id="Phobius"/>
    </source>
</evidence>
<evidence type="ECO:0000256" key="1">
    <source>
        <dbReference type="ARBA" id="ARBA00010617"/>
    </source>
</evidence>
<protein>
    <recommendedName>
        <fullName evidence="11">Cytochrome P450</fullName>
    </recommendedName>
</protein>
<keyword evidence="8" id="KW-1133">Transmembrane helix</keyword>
<evidence type="ECO:0000256" key="3">
    <source>
        <dbReference type="ARBA" id="ARBA00022723"/>
    </source>
</evidence>
<dbReference type="InterPro" id="IPR017972">
    <property type="entry name" value="Cyt_P450_CS"/>
</dbReference>
<evidence type="ECO:0000256" key="4">
    <source>
        <dbReference type="ARBA" id="ARBA00023002"/>
    </source>
</evidence>
<dbReference type="GO" id="GO:0016705">
    <property type="term" value="F:oxidoreductase activity, acting on paired donors, with incorporation or reduction of molecular oxygen"/>
    <property type="evidence" value="ECO:0007669"/>
    <property type="project" value="InterPro"/>
</dbReference>
<dbReference type="Pfam" id="PF00067">
    <property type="entry name" value="p450"/>
    <property type="match status" value="1"/>
</dbReference>
<evidence type="ECO:0000313" key="9">
    <source>
        <dbReference type="EMBL" id="KAG6674551.1"/>
    </source>
</evidence>
<dbReference type="Proteomes" id="UP000811246">
    <property type="component" value="Chromosome 15"/>
</dbReference>
<feature type="transmembrane region" description="Helical" evidence="8">
    <location>
        <begin position="12"/>
        <end position="30"/>
    </location>
</feature>
<keyword evidence="2 7" id="KW-0349">Heme</keyword>
<evidence type="ECO:0000256" key="6">
    <source>
        <dbReference type="ARBA" id="ARBA00023033"/>
    </source>
</evidence>
<dbReference type="PANTHER" id="PTHR47947">
    <property type="entry name" value="CYTOCHROME P450 82C3-RELATED"/>
    <property type="match status" value="1"/>
</dbReference>
<dbReference type="EMBL" id="CM031839">
    <property type="protein sequence ID" value="KAG6674552.1"/>
    <property type="molecule type" value="Genomic_DNA"/>
</dbReference>
<dbReference type="EMBL" id="CM031839">
    <property type="protein sequence ID" value="KAG6674550.1"/>
    <property type="molecule type" value="Genomic_DNA"/>
</dbReference>
<evidence type="ECO:0000313" key="10">
    <source>
        <dbReference type="Proteomes" id="UP000811246"/>
    </source>
</evidence>
<reference evidence="9" key="1">
    <citation type="submission" date="2021-01" db="EMBL/GenBank/DDBJ databases">
        <authorList>
            <person name="Lovell J.T."/>
            <person name="Bentley N."/>
            <person name="Bhattarai G."/>
            <person name="Jenkins J.W."/>
            <person name="Sreedasyam A."/>
            <person name="Alarcon Y."/>
            <person name="Bock C."/>
            <person name="Boston L."/>
            <person name="Carlson J."/>
            <person name="Cervantes K."/>
            <person name="Clermont K."/>
            <person name="Krom N."/>
            <person name="Kubenka K."/>
            <person name="Mamidi S."/>
            <person name="Mattison C."/>
            <person name="Monteros M."/>
            <person name="Pisani C."/>
            <person name="Plott C."/>
            <person name="Rajasekar S."/>
            <person name="Rhein H.S."/>
            <person name="Rohla C."/>
            <person name="Song M."/>
            <person name="Hilaire R.S."/>
            <person name="Shu S."/>
            <person name="Wells L."/>
            <person name="Wang X."/>
            <person name="Webber J."/>
            <person name="Heerema R.J."/>
            <person name="Klein P."/>
            <person name="Conner P."/>
            <person name="Grauke L."/>
            <person name="Grimwood J."/>
            <person name="Schmutz J."/>
            <person name="Randall J.J."/>
        </authorList>
    </citation>
    <scope>NUCLEOTIDE SEQUENCE</scope>
    <source>
        <tissue evidence="9">Leaf</tissue>
    </source>
</reference>
<dbReference type="GO" id="GO:0005506">
    <property type="term" value="F:iron ion binding"/>
    <property type="evidence" value="ECO:0007669"/>
    <property type="project" value="InterPro"/>
</dbReference>